<sequence>MNEAVDRSAKMPFSDDDTIEWELQDFGSGGDSLLNFAEAARKCRHTDQLGSLCIDVFDKLGATMISYHHMPAPGASDHSDWVPVVTNGFPSSWVRRYKKEQLYKVDPIPRHALDACRPFRWSEVGRYRDLTEAEERYVEILKEENLGDGFAIAVFGPHGRNGYVGIGGGSGKAIADETEINRFHFISQIAHLRYCELLTAKLPSYAKLSEREREILAWIAKGKSNGVMAEILDLSPNTVDTYVRRIFRKLHVGDRVTAALRGLALGLID</sequence>
<dbReference type="Proteomes" id="UP001142610">
    <property type="component" value="Unassembled WGS sequence"/>
</dbReference>
<dbReference type="Gene3D" id="3.30.450.80">
    <property type="entry name" value="Transcription factor LuxR-like, autoinducer-binding domain"/>
    <property type="match status" value="1"/>
</dbReference>
<dbReference type="SUPFAM" id="SSF75516">
    <property type="entry name" value="Pheromone-binding domain of LuxR-like quorum-sensing transcription factors"/>
    <property type="match status" value="1"/>
</dbReference>
<dbReference type="PANTHER" id="PTHR44688">
    <property type="entry name" value="DNA-BINDING TRANSCRIPTIONAL ACTIVATOR DEVR_DOSR"/>
    <property type="match status" value="1"/>
</dbReference>
<name>A0A9X2RI28_9PROT</name>
<evidence type="ECO:0000313" key="6">
    <source>
        <dbReference type="Proteomes" id="UP001142610"/>
    </source>
</evidence>
<dbReference type="PANTHER" id="PTHR44688:SF16">
    <property type="entry name" value="DNA-BINDING TRANSCRIPTIONAL ACTIVATOR DEVR_DOSR"/>
    <property type="match status" value="1"/>
</dbReference>
<dbReference type="EMBL" id="JANIBC010000002">
    <property type="protein sequence ID" value="MCQ8184501.1"/>
    <property type="molecule type" value="Genomic_DNA"/>
</dbReference>
<evidence type="ECO:0000259" key="4">
    <source>
        <dbReference type="PROSITE" id="PS50043"/>
    </source>
</evidence>
<dbReference type="CDD" id="cd06170">
    <property type="entry name" value="LuxR_C_like"/>
    <property type="match status" value="1"/>
</dbReference>
<dbReference type="InterPro" id="IPR036388">
    <property type="entry name" value="WH-like_DNA-bd_sf"/>
</dbReference>
<dbReference type="RefSeq" id="WP_256618324.1">
    <property type="nucleotide sequence ID" value="NZ_JANIBC010000002.1"/>
</dbReference>
<dbReference type="InterPro" id="IPR016032">
    <property type="entry name" value="Sig_transdc_resp-reg_C-effctor"/>
</dbReference>
<dbReference type="InterPro" id="IPR005143">
    <property type="entry name" value="TF_LuxR_autoind-bd_dom"/>
</dbReference>
<evidence type="ECO:0000313" key="5">
    <source>
        <dbReference type="EMBL" id="MCQ8184501.1"/>
    </source>
</evidence>
<keyword evidence="3" id="KW-0804">Transcription</keyword>
<accession>A0A9X2RI28</accession>
<keyword evidence="6" id="KW-1185">Reference proteome</keyword>
<gene>
    <name evidence="5" type="ORF">NOG11_03790</name>
</gene>
<evidence type="ECO:0000256" key="1">
    <source>
        <dbReference type="ARBA" id="ARBA00023015"/>
    </source>
</evidence>
<dbReference type="InterPro" id="IPR000792">
    <property type="entry name" value="Tscrpt_reg_LuxR_C"/>
</dbReference>
<evidence type="ECO:0000256" key="3">
    <source>
        <dbReference type="ARBA" id="ARBA00023163"/>
    </source>
</evidence>
<dbReference type="PROSITE" id="PS50043">
    <property type="entry name" value="HTH_LUXR_2"/>
    <property type="match status" value="1"/>
</dbReference>
<dbReference type="SUPFAM" id="SSF46894">
    <property type="entry name" value="C-terminal effector domain of the bipartite response regulators"/>
    <property type="match status" value="1"/>
</dbReference>
<dbReference type="GO" id="GO:0003677">
    <property type="term" value="F:DNA binding"/>
    <property type="evidence" value="ECO:0007669"/>
    <property type="project" value="UniProtKB-KW"/>
</dbReference>
<dbReference type="Gene3D" id="1.10.10.10">
    <property type="entry name" value="Winged helix-like DNA-binding domain superfamily/Winged helix DNA-binding domain"/>
    <property type="match status" value="1"/>
</dbReference>
<reference evidence="5" key="1">
    <citation type="submission" date="2022-07" db="EMBL/GenBank/DDBJ databases">
        <title>Parvularcula maris sp. nov., an algicidal bacterium isolated from seawater.</title>
        <authorList>
            <person name="Li F."/>
        </authorList>
    </citation>
    <scope>NUCLEOTIDE SEQUENCE</scope>
    <source>
        <strain evidence="5">BGMRC 0090</strain>
    </source>
</reference>
<comment type="caution">
    <text evidence="5">The sequence shown here is derived from an EMBL/GenBank/DDBJ whole genome shotgun (WGS) entry which is preliminary data.</text>
</comment>
<evidence type="ECO:0000256" key="2">
    <source>
        <dbReference type="ARBA" id="ARBA00023125"/>
    </source>
</evidence>
<dbReference type="SMART" id="SM00421">
    <property type="entry name" value="HTH_LUXR"/>
    <property type="match status" value="1"/>
</dbReference>
<dbReference type="AlphaFoldDB" id="A0A9X2RI28"/>
<dbReference type="Pfam" id="PF03472">
    <property type="entry name" value="Autoind_bind"/>
    <property type="match status" value="1"/>
</dbReference>
<protein>
    <submittedName>
        <fullName evidence="5">LuxR family transcriptional regulator</fullName>
    </submittedName>
</protein>
<dbReference type="InterPro" id="IPR036693">
    <property type="entry name" value="TF_LuxR_autoind-bd_dom_sf"/>
</dbReference>
<dbReference type="Pfam" id="PF00196">
    <property type="entry name" value="GerE"/>
    <property type="match status" value="1"/>
</dbReference>
<keyword evidence="2" id="KW-0238">DNA-binding</keyword>
<keyword evidence="1" id="KW-0805">Transcription regulation</keyword>
<dbReference type="GO" id="GO:0006355">
    <property type="term" value="P:regulation of DNA-templated transcription"/>
    <property type="evidence" value="ECO:0007669"/>
    <property type="project" value="InterPro"/>
</dbReference>
<feature type="domain" description="HTH luxR-type" evidence="4">
    <location>
        <begin position="201"/>
        <end position="266"/>
    </location>
</feature>
<proteinExistence type="predicted"/>
<dbReference type="PRINTS" id="PR00038">
    <property type="entry name" value="HTHLUXR"/>
</dbReference>
<organism evidence="5 6">
    <name type="scientific">Parvularcula maris</name>
    <dbReference type="NCBI Taxonomy" id="2965077"/>
    <lineage>
        <taxon>Bacteria</taxon>
        <taxon>Pseudomonadati</taxon>
        <taxon>Pseudomonadota</taxon>
        <taxon>Alphaproteobacteria</taxon>
        <taxon>Parvularculales</taxon>
        <taxon>Parvularculaceae</taxon>
        <taxon>Parvularcula</taxon>
    </lineage>
</organism>